<dbReference type="Proteomes" id="UP000318017">
    <property type="component" value="Chromosome"/>
</dbReference>
<dbReference type="EMBL" id="CP036298">
    <property type="protein sequence ID" value="QDV23093.1"/>
    <property type="molecule type" value="Genomic_DNA"/>
</dbReference>
<dbReference type="AlphaFoldDB" id="A0A518G3B8"/>
<keyword evidence="2" id="KW-1185">Reference proteome</keyword>
<protein>
    <submittedName>
        <fullName evidence="1">Uncharacterized protein</fullName>
    </submittedName>
</protein>
<dbReference type="KEGG" id="ahel:Q31a_13880"/>
<gene>
    <name evidence="1" type="ORF">Q31a_13880</name>
</gene>
<accession>A0A518G3B8</accession>
<organism evidence="1 2">
    <name type="scientific">Aureliella helgolandensis</name>
    <dbReference type="NCBI Taxonomy" id="2527968"/>
    <lineage>
        <taxon>Bacteria</taxon>
        <taxon>Pseudomonadati</taxon>
        <taxon>Planctomycetota</taxon>
        <taxon>Planctomycetia</taxon>
        <taxon>Pirellulales</taxon>
        <taxon>Pirellulaceae</taxon>
        <taxon>Aureliella</taxon>
    </lineage>
</organism>
<name>A0A518G3B8_9BACT</name>
<reference evidence="1 2" key="1">
    <citation type="submission" date="2019-02" db="EMBL/GenBank/DDBJ databases">
        <title>Deep-cultivation of Planctomycetes and their phenomic and genomic characterization uncovers novel biology.</title>
        <authorList>
            <person name="Wiegand S."/>
            <person name="Jogler M."/>
            <person name="Boedeker C."/>
            <person name="Pinto D."/>
            <person name="Vollmers J."/>
            <person name="Rivas-Marin E."/>
            <person name="Kohn T."/>
            <person name="Peeters S.H."/>
            <person name="Heuer A."/>
            <person name="Rast P."/>
            <person name="Oberbeckmann S."/>
            <person name="Bunk B."/>
            <person name="Jeske O."/>
            <person name="Meyerdierks A."/>
            <person name="Storesund J.E."/>
            <person name="Kallscheuer N."/>
            <person name="Luecker S."/>
            <person name="Lage O.M."/>
            <person name="Pohl T."/>
            <person name="Merkel B.J."/>
            <person name="Hornburger P."/>
            <person name="Mueller R.-W."/>
            <person name="Bruemmer F."/>
            <person name="Labrenz M."/>
            <person name="Spormann A.M."/>
            <person name="Op den Camp H."/>
            <person name="Overmann J."/>
            <person name="Amann R."/>
            <person name="Jetten M.S.M."/>
            <person name="Mascher T."/>
            <person name="Medema M.H."/>
            <person name="Devos D.P."/>
            <person name="Kaster A.-K."/>
            <person name="Ovreas L."/>
            <person name="Rohde M."/>
            <person name="Galperin M.Y."/>
            <person name="Jogler C."/>
        </authorList>
    </citation>
    <scope>NUCLEOTIDE SEQUENCE [LARGE SCALE GENOMIC DNA]</scope>
    <source>
        <strain evidence="1 2">Q31a</strain>
    </source>
</reference>
<evidence type="ECO:0000313" key="1">
    <source>
        <dbReference type="EMBL" id="QDV23093.1"/>
    </source>
</evidence>
<proteinExistence type="predicted"/>
<evidence type="ECO:0000313" key="2">
    <source>
        <dbReference type="Proteomes" id="UP000318017"/>
    </source>
</evidence>
<sequence length="304" mass="33407">MVAIALDTEPLFETPSRACGQDRTCASRKSSLTNSASGANLRGAAYVGRVRLVTCSKDPVGHWGGSRCLYAYVSHRPLRRVDPSGLIPPDNIDPRRDPITCRFLPPNFDPDPKPPVVPPGPTRPVAPLPTPAPPTKGCHSYVLVGHAGNVRPSIGNYPLPDCYRVGGICCFMESTQGLFQQAYPHTFPDWPTGTGDGYIYDYQFPTIFRNRAGPRLQALNDACKDCGCTQSSITHLCDDDATQGIAKQVRAGKMPRNWCAFTMNKDCKTGQITFTPNGTRLPWQPGITRNWPPLPSNWPWRQSI</sequence>